<dbReference type="AlphaFoldDB" id="A0A2I0LFL2"/>
<comment type="caution">
    <text evidence="1">The sequence shown here is derived from an EMBL/GenBank/DDBJ whole genome shotgun (WGS) entry which is preliminary data.</text>
</comment>
<name>A0A2I0LFL2_PUNGR</name>
<keyword evidence="2" id="KW-1185">Reference proteome</keyword>
<organism evidence="1 2">
    <name type="scientific">Punica granatum</name>
    <name type="common">Pomegranate</name>
    <dbReference type="NCBI Taxonomy" id="22663"/>
    <lineage>
        <taxon>Eukaryota</taxon>
        <taxon>Viridiplantae</taxon>
        <taxon>Streptophyta</taxon>
        <taxon>Embryophyta</taxon>
        <taxon>Tracheophyta</taxon>
        <taxon>Spermatophyta</taxon>
        <taxon>Magnoliopsida</taxon>
        <taxon>eudicotyledons</taxon>
        <taxon>Gunneridae</taxon>
        <taxon>Pentapetalae</taxon>
        <taxon>rosids</taxon>
        <taxon>malvids</taxon>
        <taxon>Myrtales</taxon>
        <taxon>Lythraceae</taxon>
        <taxon>Punica</taxon>
    </lineage>
</organism>
<proteinExistence type="predicted"/>
<dbReference type="EMBL" id="PGOL01000005">
    <property type="protein sequence ID" value="PKI79450.1"/>
    <property type="molecule type" value="Genomic_DNA"/>
</dbReference>
<dbReference type="Proteomes" id="UP000233551">
    <property type="component" value="Unassembled WGS sequence"/>
</dbReference>
<accession>A0A2I0LFL2</accession>
<protein>
    <submittedName>
        <fullName evidence="1">Uncharacterized protein</fullName>
    </submittedName>
</protein>
<gene>
    <name evidence="1" type="ORF">CRG98_000197</name>
</gene>
<reference evidence="1 2" key="1">
    <citation type="submission" date="2017-11" db="EMBL/GenBank/DDBJ databases">
        <title>De-novo sequencing of pomegranate (Punica granatum L.) genome.</title>
        <authorList>
            <person name="Akparov Z."/>
            <person name="Amiraslanov A."/>
            <person name="Hajiyeva S."/>
            <person name="Abbasov M."/>
            <person name="Kaur K."/>
            <person name="Hamwieh A."/>
            <person name="Solovyev V."/>
            <person name="Salamov A."/>
            <person name="Braich B."/>
            <person name="Kosarev P."/>
            <person name="Mahmoud A."/>
            <person name="Hajiyev E."/>
            <person name="Babayeva S."/>
            <person name="Izzatullayeva V."/>
            <person name="Mammadov A."/>
            <person name="Mammadov A."/>
            <person name="Sharifova S."/>
            <person name="Ojaghi J."/>
            <person name="Eynullazada K."/>
            <person name="Bayramov B."/>
            <person name="Abdulazimova A."/>
            <person name="Shahmuradov I."/>
        </authorList>
    </citation>
    <scope>NUCLEOTIDE SEQUENCE [LARGE SCALE GENOMIC DNA]</scope>
    <source>
        <strain evidence="2">cv. AG2017</strain>
        <tissue evidence="1">Leaf</tissue>
    </source>
</reference>
<evidence type="ECO:0000313" key="1">
    <source>
        <dbReference type="EMBL" id="PKI79450.1"/>
    </source>
</evidence>
<evidence type="ECO:0000313" key="2">
    <source>
        <dbReference type="Proteomes" id="UP000233551"/>
    </source>
</evidence>
<sequence>MGPCDAGKVKTRVYGPVQCKESKDTSLWAHAVQEKVALLWIDSALGTVTHLVSVKSESCEWFTLKGADLPNVGIAVEEFVQLGGIWPYCNGGWVLICLKPATPLGWLLVALPDAGPAAEPIVAHWGCPGRMMRDSSFGVECLRIPRGRKSESAVALAACSTCDLVIISKSRIRIARAIPWRVFVLAMRMGSRSRKPRYEVPRGFCPPCMGISRRSQ</sequence>